<gene>
    <name evidence="2" type="ORF">KK1_037074</name>
</gene>
<evidence type="ECO:0000313" key="3">
    <source>
        <dbReference type="Proteomes" id="UP000075243"/>
    </source>
</evidence>
<dbReference type="Gramene" id="C.cajan_38983.t">
    <property type="protein sequence ID" value="C.cajan_38983.t.cds1"/>
    <property type="gene ID" value="C.cajan_38983"/>
</dbReference>
<proteinExistence type="predicted"/>
<dbReference type="InterPro" id="IPR036397">
    <property type="entry name" value="RNaseH_sf"/>
</dbReference>
<dbReference type="GO" id="GO:0003676">
    <property type="term" value="F:nucleic acid binding"/>
    <property type="evidence" value="ECO:0007669"/>
    <property type="project" value="InterPro"/>
</dbReference>
<protein>
    <submittedName>
        <fullName evidence="2">Transposon Ty3-I Gag-Pol polyprotein</fullName>
    </submittedName>
</protein>
<accession>A0A151RG78</accession>
<dbReference type="Gene3D" id="3.30.420.10">
    <property type="entry name" value="Ribonuclease H-like superfamily/Ribonuclease H"/>
    <property type="match status" value="1"/>
</dbReference>
<dbReference type="Pfam" id="PF00665">
    <property type="entry name" value="rve"/>
    <property type="match status" value="1"/>
</dbReference>
<dbReference type="PANTHER" id="PTHR35046">
    <property type="entry name" value="ZINC KNUCKLE (CCHC-TYPE) FAMILY PROTEIN"/>
    <property type="match status" value="1"/>
</dbReference>
<reference evidence="2" key="1">
    <citation type="journal article" date="2012" name="Nat. Biotechnol.">
        <title>Draft genome sequence of pigeonpea (Cajanus cajan), an orphan legume crop of resource-poor farmers.</title>
        <authorList>
            <person name="Varshney R.K."/>
            <person name="Chen W."/>
            <person name="Li Y."/>
            <person name="Bharti A.K."/>
            <person name="Saxena R.K."/>
            <person name="Schlueter J.A."/>
            <person name="Donoghue M.T."/>
            <person name="Azam S."/>
            <person name="Fan G."/>
            <person name="Whaley A.M."/>
            <person name="Farmer A.D."/>
            <person name="Sheridan J."/>
            <person name="Iwata A."/>
            <person name="Tuteja R."/>
            <person name="Penmetsa R.V."/>
            <person name="Wu W."/>
            <person name="Upadhyaya H.D."/>
            <person name="Yang S.P."/>
            <person name="Shah T."/>
            <person name="Saxena K.B."/>
            <person name="Michael T."/>
            <person name="McCombie W.R."/>
            <person name="Yang B."/>
            <person name="Zhang G."/>
            <person name="Yang H."/>
            <person name="Wang J."/>
            <person name="Spillane C."/>
            <person name="Cook D.R."/>
            <person name="May G.D."/>
            <person name="Xu X."/>
            <person name="Jackson S.A."/>
        </authorList>
    </citation>
    <scope>NUCLEOTIDE SEQUENCE [LARGE SCALE GENOMIC DNA]</scope>
</reference>
<dbReference type="SUPFAM" id="SSF53098">
    <property type="entry name" value="Ribonuclease H-like"/>
    <property type="match status" value="1"/>
</dbReference>
<dbReference type="PANTHER" id="PTHR35046:SF18">
    <property type="entry name" value="RNA-DIRECTED DNA POLYMERASE"/>
    <property type="match status" value="1"/>
</dbReference>
<dbReference type="AlphaFoldDB" id="A0A151RG78"/>
<evidence type="ECO:0000313" key="2">
    <source>
        <dbReference type="EMBL" id="KYP41560.1"/>
    </source>
</evidence>
<sequence length="104" mass="12025">MDFVEGLPNSFGKQVIFVVVDRLSKEAHFMALSHPYSAVDVSQSFLDHVFKLHGFPDSITSDRDSIFISQFWQDLMDFQGVQVQLTTHRRMARQKLLIGIWKPI</sequence>
<dbReference type="InterPro" id="IPR012337">
    <property type="entry name" value="RNaseH-like_sf"/>
</dbReference>
<name>A0A151RG78_CAJCA</name>
<dbReference type="InterPro" id="IPR001584">
    <property type="entry name" value="Integrase_cat-core"/>
</dbReference>
<organism evidence="2 3">
    <name type="scientific">Cajanus cajan</name>
    <name type="common">Pigeon pea</name>
    <name type="synonym">Cajanus indicus</name>
    <dbReference type="NCBI Taxonomy" id="3821"/>
    <lineage>
        <taxon>Eukaryota</taxon>
        <taxon>Viridiplantae</taxon>
        <taxon>Streptophyta</taxon>
        <taxon>Embryophyta</taxon>
        <taxon>Tracheophyta</taxon>
        <taxon>Spermatophyta</taxon>
        <taxon>Magnoliopsida</taxon>
        <taxon>eudicotyledons</taxon>
        <taxon>Gunneridae</taxon>
        <taxon>Pentapetalae</taxon>
        <taxon>rosids</taxon>
        <taxon>fabids</taxon>
        <taxon>Fabales</taxon>
        <taxon>Fabaceae</taxon>
        <taxon>Papilionoideae</taxon>
        <taxon>50 kb inversion clade</taxon>
        <taxon>NPAAA clade</taxon>
        <taxon>indigoferoid/millettioid clade</taxon>
        <taxon>Phaseoleae</taxon>
        <taxon>Cajanus</taxon>
    </lineage>
</organism>
<dbReference type="PROSITE" id="PS50994">
    <property type="entry name" value="INTEGRASE"/>
    <property type="match status" value="1"/>
</dbReference>
<dbReference type="GO" id="GO:0015074">
    <property type="term" value="P:DNA integration"/>
    <property type="evidence" value="ECO:0007669"/>
    <property type="project" value="InterPro"/>
</dbReference>
<keyword evidence="3" id="KW-1185">Reference proteome</keyword>
<feature type="domain" description="Integrase catalytic" evidence="1">
    <location>
        <begin position="1"/>
        <end position="104"/>
    </location>
</feature>
<dbReference type="EMBL" id="KQ483765">
    <property type="protein sequence ID" value="KYP41560.1"/>
    <property type="molecule type" value="Genomic_DNA"/>
</dbReference>
<dbReference type="STRING" id="3821.A0A151RG78"/>
<evidence type="ECO:0000259" key="1">
    <source>
        <dbReference type="PROSITE" id="PS50994"/>
    </source>
</evidence>
<dbReference type="Proteomes" id="UP000075243">
    <property type="component" value="Unassembled WGS sequence"/>
</dbReference>